<keyword evidence="1" id="KW-0328">Glycosyltransferase</keyword>
<organism evidence="1 2">
    <name type="scientific">Celeribacter halophilus</name>
    <dbReference type="NCBI Taxonomy" id="576117"/>
    <lineage>
        <taxon>Bacteria</taxon>
        <taxon>Pseudomonadati</taxon>
        <taxon>Pseudomonadota</taxon>
        <taxon>Alphaproteobacteria</taxon>
        <taxon>Rhodobacterales</taxon>
        <taxon>Roseobacteraceae</taxon>
        <taxon>Celeribacter</taxon>
    </lineage>
</organism>
<keyword evidence="1" id="KW-0808">Transferase</keyword>
<dbReference type="STRING" id="576117.SAMN04488138_107204"/>
<gene>
    <name evidence="1" type="ORF">SAMN04488138_107204</name>
</gene>
<keyword evidence="2" id="KW-1185">Reference proteome</keyword>
<accession>A0A1I3T3K6</accession>
<dbReference type="GO" id="GO:0016757">
    <property type="term" value="F:glycosyltransferase activity"/>
    <property type="evidence" value="ECO:0007669"/>
    <property type="project" value="UniProtKB-KW"/>
</dbReference>
<dbReference type="Proteomes" id="UP000183299">
    <property type="component" value="Unassembled WGS sequence"/>
</dbReference>
<dbReference type="EMBL" id="FORY01000007">
    <property type="protein sequence ID" value="SFJ64789.1"/>
    <property type="molecule type" value="Genomic_DNA"/>
</dbReference>
<proteinExistence type="predicted"/>
<dbReference type="Gene3D" id="3.90.1480.10">
    <property type="entry name" value="Alpha-2,3-sialyltransferase"/>
    <property type="match status" value="1"/>
</dbReference>
<dbReference type="SUPFAM" id="SSF102414">
    <property type="entry name" value="Alpha-2,3/8-sialyltransferase CstII"/>
    <property type="match status" value="1"/>
</dbReference>
<dbReference type="InterPro" id="IPR036715">
    <property type="entry name" value="A-2_3-sialylTrfase_sf"/>
</dbReference>
<reference evidence="1 2" key="1">
    <citation type="submission" date="2016-10" db="EMBL/GenBank/DDBJ databases">
        <authorList>
            <person name="de Groot N.N."/>
        </authorList>
    </citation>
    <scope>NUCLEOTIDE SEQUENCE [LARGE SCALE GENOMIC DNA]</scope>
    <source>
        <strain evidence="1 2">CGMCC 1.8891</strain>
    </source>
</reference>
<dbReference type="AlphaFoldDB" id="A0A1I3T3K6"/>
<evidence type="ECO:0000313" key="1">
    <source>
        <dbReference type="EMBL" id="SFJ64789.1"/>
    </source>
</evidence>
<sequence length="272" mass="30703">MTVVVAGNGPSIKDVTPGQVLATDRIIRMNNFYFEPETWLGNRVDLFLAAGDPRVAPFSLSTLKTCLDEYDIRGWSSFNPRIVRSGRKILPVPYFDMPLYPDYGFAAQAQAVMARFDVKPMTGTLALLIAYAAGARRFVVAGIDLYSSTQRYMYDPGPHQRALMGHDLAERGVDVRLHNHILDLELIRLLARQPDVEIHHANCAGSLADHLPVAPVREGDIPHRRRRQPPSDWVPFSGAYPIYILRLLRRIRSTQMRLSDKVRTGALKPFRN</sequence>
<name>A0A1I3T3K6_9RHOB</name>
<protein>
    <submittedName>
        <fullName evidence="1">Alpha-2,3-sialyltransferase (CST-I)</fullName>
    </submittedName>
</protein>
<evidence type="ECO:0000313" key="2">
    <source>
        <dbReference type="Proteomes" id="UP000183299"/>
    </source>
</evidence>